<sequence>MNFTIKNLQFLLIFILGTAPVYSQLEFSGEVNLQGMYSTGEDLPFWMYRNSRGRISGNTNAGGWITGRAIYELNATSTLEGSVGILYQDGIADQVFLDESYLQFKNNWLEIIAGRKQQDEFYNGLSSSNENILWSLNARPIPGLQIKTRKPIFLSERSVLGFEGSWNEYFLDADRHVSAAKLHHKRFVLVLQPNERWTFKAGGQHFVKWGGTSKTRGDQPEKFKDYIKNITGLSVLSGGSSRHIGGFEAHVKRNFRDFSLEFFYNYLFESASGILIKNIPDGRYGIFFENKERDRIVNSFIYEFTYTRNQGSYFGGAIEDYFNNGIYKSGWTYENRVLGSPFFTVSPEGDGIVNNSFVAHHIGIGGQFSDYFNVFPYSLLLSYRSNGGTLSKPYISRQQAFYLYSDFGVLRNFINLDVQAGLELTSDASPILGLGLKISKRF</sequence>
<protein>
    <submittedName>
        <fullName evidence="1">Capsule assembly Wzi family protein</fullName>
    </submittedName>
</protein>
<reference evidence="1 2" key="1">
    <citation type="submission" date="2019-08" db="EMBL/GenBank/DDBJ databases">
        <title>Genome sequence of Gillisia hiemivivida IC154 (type strain).</title>
        <authorList>
            <person name="Bowman J.P."/>
        </authorList>
    </citation>
    <scope>NUCLEOTIDE SEQUENCE [LARGE SCALE GENOMIC DNA]</scope>
    <source>
        <strain evidence="1 2">IC154</strain>
    </source>
</reference>
<dbReference type="OrthoDB" id="596512at2"/>
<accession>A0A5C6ZXS0</accession>
<evidence type="ECO:0000313" key="2">
    <source>
        <dbReference type="Proteomes" id="UP000321367"/>
    </source>
</evidence>
<dbReference type="Gene3D" id="2.40.160.130">
    <property type="entry name" value="Capsule assembly protein Wzi"/>
    <property type="match status" value="1"/>
</dbReference>
<organism evidence="1 2">
    <name type="scientific">Gillisia hiemivivida</name>
    <dbReference type="NCBI Taxonomy" id="291190"/>
    <lineage>
        <taxon>Bacteria</taxon>
        <taxon>Pseudomonadati</taxon>
        <taxon>Bacteroidota</taxon>
        <taxon>Flavobacteriia</taxon>
        <taxon>Flavobacteriales</taxon>
        <taxon>Flavobacteriaceae</taxon>
        <taxon>Gillisia</taxon>
    </lineage>
</organism>
<dbReference type="RefSeq" id="WP_146928654.1">
    <property type="nucleotide sequence ID" value="NZ_CBCSHZ010000027.1"/>
</dbReference>
<dbReference type="InterPro" id="IPR026950">
    <property type="entry name" value="Caps_assemb_Wzi"/>
</dbReference>
<gene>
    <name evidence="1" type="ORF">ES724_01660</name>
</gene>
<dbReference type="Proteomes" id="UP000321367">
    <property type="component" value="Unassembled WGS sequence"/>
</dbReference>
<dbReference type="Pfam" id="PF14052">
    <property type="entry name" value="Caps_assemb_Wzi"/>
    <property type="match status" value="1"/>
</dbReference>
<name>A0A5C6ZXS0_9FLAO</name>
<proteinExistence type="predicted"/>
<evidence type="ECO:0000313" key="1">
    <source>
        <dbReference type="EMBL" id="TXD95757.1"/>
    </source>
</evidence>
<dbReference type="AlphaFoldDB" id="A0A5C6ZXS0"/>
<dbReference type="EMBL" id="VORY01000001">
    <property type="protein sequence ID" value="TXD95757.1"/>
    <property type="molecule type" value="Genomic_DNA"/>
</dbReference>
<keyword evidence="2" id="KW-1185">Reference proteome</keyword>
<dbReference type="InterPro" id="IPR038636">
    <property type="entry name" value="Wzi_sf"/>
</dbReference>
<comment type="caution">
    <text evidence="1">The sequence shown here is derived from an EMBL/GenBank/DDBJ whole genome shotgun (WGS) entry which is preliminary data.</text>
</comment>